<dbReference type="EMBL" id="JBHSEN010000003">
    <property type="protein sequence ID" value="MFC4431064.1"/>
    <property type="molecule type" value="Genomic_DNA"/>
</dbReference>
<organism evidence="3 4">
    <name type="scientific">Citricoccus alkalitolerans</name>
    <dbReference type="NCBI Taxonomy" id="246603"/>
    <lineage>
        <taxon>Bacteria</taxon>
        <taxon>Bacillati</taxon>
        <taxon>Actinomycetota</taxon>
        <taxon>Actinomycetes</taxon>
        <taxon>Micrococcales</taxon>
        <taxon>Micrococcaceae</taxon>
        <taxon>Citricoccus</taxon>
    </lineage>
</organism>
<feature type="region of interest" description="Disordered" evidence="1">
    <location>
        <begin position="277"/>
        <end position="296"/>
    </location>
</feature>
<accession>A0ABV8XZL9</accession>
<sequence length="357" mass="40967">MREARRQACVAVDFYNRSGERQSLADFVVHMHLAWQNLMHAHLIKQKTNIYFRMKKGSRLYKRDKYGQKQSWDLQTCLDAVYAPQDPIRINVEFFINFRNSVEHRYDRSLVLATAALAHAYVINFEAELTRLFGAEETLAEELRFPVFVQSLSPEGMETQRVLRKGLPLEAQTYITEFETRLPDNVRDDPRYEYRIQLQPIVGPKSEADLAFKFINAKDLSPEELEEKHAEGRQGKVLIIEKLKASGFANEMLPGNAAAAIEEQTKFRFSTNDFTRMRHRDGVGPKKGQGPSAEYADGSRCIYSKAHHNHVYTQAYVAALIQELRDPVRHEAALGRAPEKPGSPPQKKPHPLSKQKN</sequence>
<proteinExistence type="predicted"/>
<gene>
    <name evidence="3" type="ORF">ACFO0K_15445</name>
</gene>
<name>A0ABV8XZL9_9MICC</name>
<evidence type="ECO:0000256" key="1">
    <source>
        <dbReference type="SAM" id="MobiDB-lite"/>
    </source>
</evidence>
<dbReference type="Pfam" id="PF12358">
    <property type="entry name" value="DUF3644"/>
    <property type="match status" value="1"/>
</dbReference>
<dbReference type="InterPro" id="IPR022104">
    <property type="entry name" value="DUF3644"/>
</dbReference>
<dbReference type="Proteomes" id="UP001595965">
    <property type="component" value="Unassembled WGS sequence"/>
</dbReference>
<reference evidence="4" key="1">
    <citation type="journal article" date="2019" name="Int. J. Syst. Evol. Microbiol.">
        <title>The Global Catalogue of Microorganisms (GCM) 10K type strain sequencing project: providing services to taxonomists for standard genome sequencing and annotation.</title>
        <authorList>
            <consortium name="The Broad Institute Genomics Platform"/>
            <consortium name="The Broad Institute Genome Sequencing Center for Infectious Disease"/>
            <person name="Wu L."/>
            <person name="Ma J."/>
        </authorList>
    </citation>
    <scope>NUCLEOTIDE SEQUENCE [LARGE SCALE GENOMIC DNA]</scope>
    <source>
        <strain evidence="4">CGMCC 1.12125</strain>
    </source>
</reference>
<evidence type="ECO:0000313" key="3">
    <source>
        <dbReference type="EMBL" id="MFC4431064.1"/>
    </source>
</evidence>
<keyword evidence="4" id="KW-1185">Reference proteome</keyword>
<protein>
    <submittedName>
        <fullName evidence="3">DUF3644 domain-containing protein</fullName>
    </submittedName>
</protein>
<evidence type="ECO:0000313" key="4">
    <source>
        <dbReference type="Proteomes" id="UP001595965"/>
    </source>
</evidence>
<evidence type="ECO:0000259" key="2">
    <source>
        <dbReference type="Pfam" id="PF12358"/>
    </source>
</evidence>
<dbReference type="RefSeq" id="WP_378108505.1">
    <property type="nucleotide sequence ID" value="NZ_JBHSEN010000003.1"/>
</dbReference>
<feature type="compositionally biased region" description="Basic residues" evidence="1">
    <location>
        <begin position="347"/>
        <end position="357"/>
    </location>
</feature>
<feature type="region of interest" description="Disordered" evidence="1">
    <location>
        <begin position="329"/>
        <end position="357"/>
    </location>
</feature>
<comment type="caution">
    <text evidence="3">The sequence shown here is derived from an EMBL/GenBank/DDBJ whole genome shotgun (WGS) entry which is preliminary data.</text>
</comment>
<feature type="compositionally biased region" description="Basic and acidic residues" evidence="1">
    <location>
        <begin position="329"/>
        <end position="339"/>
    </location>
</feature>
<feature type="domain" description="DUF3644" evidence="2">
    <location>
        <begin position="3"/>
        <end position="181"/>
    </location>
</feature>